<dbReference type="Pfam" id="PF00082">
    <property type="entry name" value="Peptidase_S8"/>
    <property type="match status" value="1"/>
</dbReference>
<accession>A0A5C4MIU0</accession>
<gene>
    <name evidence="11" type="ORF">FHE65_17920</name>
    <name evidence="10" type="ORF">FHE65_21230</name>
</gene>
<reference evidence="10 12" key="1">
    <citation type="submission" date="2019-05" db="EMBL/GenBank/DDBJ databases">
        <title>Mumia sp. nov., isolated from the intestinal contents of plateau pika (Ochotona curzoniae) in the Qinghai-Tibet plateau of China.</title>
        <authorList>
            <person name="Tian Z."/>
        </authorList>
    </citation>
    <scope>NUCLEOTIDE SEQUENCE [LARGE SCALE GENOMIC DNA]</scope>
    <source>
        <strain evidence="12">527</strain>
        <strain evidence="10">Z527</strain>
    </source>
</reference>
<evidence type="ECO:0000256" key="4">
    <source>
        <dbReference type="ARBA" id="ARBA00022825"/>
    </source>
</evidence>
<dbReference type="OrthoDB" id="5240813at2"/>
<dbReference type="Gene3D" id="3.40.50.200">
    <property type="entry name" value="Peptidase S8/S53 domain"/>
    <property type="match status" value="1"/>
</dbReference>
<dbReference type="AlphaFoldDB" id="A0A5C4MIU0"/>
<dbReference type="InterPro" id="IPR015500">
    <property type="entry name" value="Peptidase_S8_subtilisin-rel"/>
</dbReference>
<feature type="active site" description="Charge relay system" evidence="5">
    <location>
        <position position="442"/>
    </location>
</feature>
<dbReference type="Proteomes" id="UP000306740">
    <property type="component" value="Unassembled WGS sequence"/>
</dbReference>
<dbReference type="InterPro" id="IPR036852">
    <property type="entry name" value="Peptidase_S8/S53_dom_sf"/>
</dbReference>
<feature type="active site" description="Charge relay system" evidence="5">
    <location>
        <position position="262"/>
    </location>
</feature>
<feature type="domain" description="Peptidase S8/S53" evidence="8">
    <location>
        <begin position="197"/>
        <end position="475"/>
    </location>
</feature>
<dbReference type="InterPro" id="IPR013783">
    <property type="entry name" value="Ig-like_fold"/>
</dbReference>
<evidence type="ECO:0000313" key="11">
    <source>
        <dbReference type="EMBL" id="TNC43710.1"/>
    </source>
</evidence>
<dbReference type="PRINTS" id="PR00723">
    <property type="entry name" value="SUBTILISIN"/>
</dbReference>
<sequence>MLPSPLRVGRTVAVLAAALAVVATALPSAVADDPGSDSLVKPPRPAPEPRVSRTDDRAAGLVVTYATPQARTRRAAAVRQVARAATDDAVTSVPVTADTSAVRFDAPVPIAEAEDAAEEVAALPGVVSAVPDRYRTISAVPPVRPNDALFSHQWALWDTRTGTPVDGDGNAVGPPMPDGGYGTHAPALWRATVGSPSVVVAVVDTGSTPHPDLDAGTVAGYDMISDSSVARDSNGRDVNPTDVGDWSPNGLCQGETYPSSWHGTHVAGIVAARADNRVGVVGNAPGVKIQHVRALGACGGVDSDVLAAITWASGGTVPGLPANPTPAKVINLSLGGPSDVCPASYVDVIAAARARGSVVVAAAGNEDSDADLVVPASCPGVVSVTGTDEWGQRASFANTGSTVDLAAPSGDLADGYRAVLSTVNSGETTAEEPAYAEYAGTSMAAPAVSAAAALLLSVNARQSPAQVEAGLRNATRPFPYYPPGDGPDFNCTDLDCGRGMLDLSFVQAPIGAPRIAGTARVGNVVYPTGWGWTGSTTVDFRWLRDGVAIAGATAPAYTVQPADVGRRLSVRMTPEHATAPVVGVVRTSASTGPVPRMGSRITARSSKTRARYGRSRIRLTAKVSVSPGSPAGTVVFRDGSKVLKKVKVRNGKATYTLGKRRLKPGKHRLSATFVPTSSRYERSKTGPRALLIRVVR</sequence>
<evidence type="ECO:0000256" key="5">
    <source>
        <dbReference type="PROSITE-ProRule" id="PRU01240"/>
    </source>
</evidence>
<evidence type="ECO:0000256" key="7">
    <source>
        <dbReference type="SAM" id="SignalP"/>
    </source>
</evidence>
<keyword evidence="7" id="KW-0732">Signal</keyword>
<dbReference type="InterPro" id="IPR050131">
    <property type="entry name" value="Peptidase_S8_subtilisin-like"/>
</dbReference>
<proteinExistence type="inferred from homology"/>
<evidence type="ECO:0000256" key="2">
    <source>
        <dbReference type="ARBA" id="ARBA00022670"/>
    </source>
</evidence>
<feature type="region of interest" description="Disordered" evidence="6">
    <location>
        <begin position="229"/>
        <end position="249"/>
    </location>
</feature>
<feature type="domain" description="Bacterial Ig-like" evidence="9">
    <location>
        <begin position="605"/>
        <end position="686"/>
    </location>
</feature>
<feature type="chain" id="PRO_5035065695" evidence="7">
    <location>
        <begin position="32"/>
        <end position="696"/>
    </location>
</feature>
<evidence type="ECO:0000256" key="1">
    <source>
        <dbReference type="ARBA" id="ARBA00011073"/>
    </source>
</evidence>
<dbReference type="PROSITE" id="PS00137">
    <property type="entry name" value="SUBTILASE_HIS"/>
    <property type="match status" value="1"/>
</dbReference>
<evidence type="ECO:0000256" key="3">
    <source>
        <dbReference type="ARBA" id="ARBA00022801"/>
    </source>
</evidence>
<feature type="signal peptide" evidence="7">
    <location>
        <begin position="1"/>
        <end position="31"/>
    </location>
</feature>
<dbReference type="GO" id="GO:0005975">
    <property type="term" value="P:carbohydrate metabolic process"/>
    <property type="evidence" value="ECO:0007669"/>
    <property type="project" value="UniProtKB-ARBA"/>
</dbReference>
<dbReference type="SUPFAM" id="SSF52743">
    <property type="entry name" value="Subtilisin-like"/>
    <property type="match status" value="1"/>
</dbReference>
<dbReference type="Pfam" id="PF16640">
    <property type="entry name" value="Big_3_5"/>
    <property type="match status" value="1"/>
</dbReference>
<dbReference type="RefSeq" id="WP_139106375.1">
    <property type="nucleotide sequence ID" value="NZ_VDFR01000079.1"/>
</dbReference>
<dbReference type="EMBL" id="VDFR01000096">
    <property type="protein sequence ID" value="TNC42443.1"/>
    <property type="molecule type" value="Genomic_DNA"/>
</dbReference>
<name>A0A5C4MIU0_9ACTN</name>
<dbReference type="PROSITE" id="PS51892">
    <property type="entry name" value="SUBTILASE"/>
    <property type="match status" value="1"/>
</dbReference>
<comment type="similarity">
    <text evidence="1 5">Belongs to the peptidase S8 family.</text>
</comment>
<feature type="active site" description="Charge relay system" evidence="5">
    <location>
        <position position="204"/>
    </location>
</feature>
<dbReference type="InterPro" id="IPR022398">
    <property type="entry name" value="Peptidase_S8_His-AS"/>
</dbReference>
<dbReference type="PANTHER" id="PTHR43806:SF11">
    <property type="entry name" value="CEREVISIN-RELATED"/>
    <property type="match status" value="1"/>
</dbReference>
<comment type="caution">
    <text evidence="10">The sequence shown here is derived from an EMBL/GenBank/DDBJ whole genome shotgun (WGS) entry which is preliminary data.</text>
</comment>
<keyword evidence="4 5" id="KW-0720">Serine protease</keyword>
<evidence type="ECO:0000313" key="10">
    <source>
        <dbReference type="EMBL" id="TNC42443.1"/>
    </source>
</evidence>
<dbReference type="InterPro" id="IPR023828">
    <property type="entry name" value="Peptidase_S8_Ser-AS"/>
</dbReference>
<dbReference type="Gene3D" id="2.60.40.10">
    <property type="entry name" value="Immunoglobulins"/>
    <property type="match status" value="1"/>
</dbReference>
<dbReference type="EMBL" id="VDFR01000079">
    <property type="protein sequence ID" value="TNC43710.1"/>
    <property type="molecule type" value="Genomic_DNA"/>
</dbReference>
<feature type="region of interest" description="Disordered" evidence="6">
    <location>
        <begin position="30"/>
        <end position="57"/>
    </location>
</feature>
<evidence type="ECO:0000259" key="9">
    <source>
        <dbReference type="Pfam" id="PF16640"/>
    </source>
</evidence>
<dbReference type="PROSITE" id="PS00138">
    <property type="entry name" value="SUBTILASE_SER"/>
    <property type="match status" value="1"/>
</dbReference>
<dbReference type="Gene3D" id="2.60.40.2700">
    <property type="match status" value="1"/>
</dbReference>
<protein>
    <submittedName>
        <fullName evidence="10">Uncharacterized protein</fullName>
    </submittedName>
</protein>
<organism evidence="10 12">
    <name type="scientific">Mumia zhuanghuii</name>
    <dbReference type="NCBI Taxonomy" id="2585211"/>
    <lineage>
        <taxon>Bacteria</taxon>
        <taxon>Bacillati</taxon>
        <taxon>Actinomycetota</taxon>
        <taxon>Actinomycetes</taxon>
        <taxon>Propionibacteriales</taxon>
        <taxon>Nocardioidaceae</taxon>
        <taxon>Mumia</taxon>
    </lineage>
</organism>
<keyword evidence="3 5" id="KW-0378">Hydrolase</keyword>
<dbReference type="GO" id="GO:0004252">
    <property type="term" value="F:serine-type endopeptidase activity"/>
    <property type="evidence" value="ECO:0007669"/>
    <property type="project" value="UniProtKB-UniRule"/>
</dbReference>
<keyword evidence="2 5" id="KW-0645">Protease</keyword>
<evidence type="ECO:0000313" key="12">
    <source>
        <dbReference type="Proteomes" id="UP000306740"/>
    </source>
</evidence>
<dbReference type="InterPro" id="IPR000209">
    <property type="entry name" value="Peptidase_S8/S53_dom"/>
</dbReference>
<dbReference type="GO" id="GO:0006508">
    <property type="term" value="P:proteolysis"/>
    <property type="evidence" value="ECO:0007669"/>
    <property type="project" value="UniProtKB-KW"/>
</dbReference>
<dbReference type="InterPro" id="IPR032109">
    <property type="entry name" value="Big_3_5"/>
</dbReference>
<evidence type="ECO:0000256" key="6">
    <source>
        <dbReference type="SAM" id="MobiDB-lite"/>
    </source>
</evidence>
<evidence type="ECO:0000259" key="8">
    <source>
        <dbReference type="Pfam" id="PF00082"/>
    </source>
</evidence>
<dbReference type="PANTHER" id="PTHR43806">
    <property type="entry name" value="PEPTIDASE S8"/>
    <property type="match status" value="1"/>
</dbReference>